<dbReference type="SUPFAM" id="SSF53850">
    <property type="entry name" value="Periplasmic binding protein-like II"/>
    <property type="match status" value="1"/>
</dbReference>
<evidence type="ECO:0000256" key="1">
    <source>
        <dbReference type="ARBA" id="ARBA00022729"/>
    </source>
</evidence>
<comment type="caution">
    <text evidence="3">The sequence shown here is derived from an EMBL/GenBank/DDBJ whole genome shotgun (WGS) entry which is preliminary data.</text>
</comment>
<accession>A0A923S9T7</accession>
<proteinExistence type="predicted"/>
<feature type="domain" description="Solute-binding protein family 3/N-terminal" evidence="2">
    <location>
        <begin position="49"/>
        <end position="286"/>
    </location>
</feature>
<dbReference type="InterPro" id="IPR006311">
    <property type="entry name" value="TAT_signal"/>
</dbReference>
<dbReference type="SMART" id="SM00062">
    <property type="entry name" value="PBPb"/>
    <property type="match status" value="1"/>
</dbReference>
<dbReference type="InterPro" id="IPR001638">
    <property type="entry name" value="Solute-binding_3/MltF_N"/>
</dbReference>
<protein>
    <submittedName>
        <fullName evidence="3">Transporter substrate-binding domain-containing protein</fullName>
    </submittedName>
</protein>
<evidence type="ECO:0000313" key="3">
    <source>
        <dbReference type="EMBL" id="MBC5782021.1"/>
    </source>
</evidence>
<dbReference type="AlphaFoldDB" id="A0A923S9T7"/>
<dbReference type="EMBL" id="JACORT010000001">
    <property type="protein sequence ID" value="MBC5782021.1"/>
    <property type="molecule type" value="Genomic_DNA"/>
</dbReference>
<keyword evidence="4" id="KW-1185">Reference proteome</keyword>
<evidence type="ECO:0000313" key="4">
    <source>
        <dbReference type="Proteomes" id="UP000608513"/>
    </source>
</evidence>
<reference evidence="3" key="1">
    <citation type="submission" date="2020-08" db="EMBL/GenBank/DDBJ databases">
        <title>Ramlibacter sp. USB13 16S ribosomal RNA gene genome sequencing and assembly.</title>
        <authorList>
            <person name="Kang M."/>
        </authorList>
    </citation>
    <scope>NUCLEOTIDE SEQUENCE</scope>
    <source>
        <strain evidence="3">USB13</strain>
    </source>
</reference>
<dbReference type="Proteomes" id="UP000608513">
    <property type="component" value="Unassembled WGS sequence"/>
</dbReference>
<dbReference type="Gene3D" id="3.40.190.10">
    <property type="entry name" value="Periplasmic binding protein-like II"/>
    <property type="match status" value="2"/>
</dbReference>
<keyword evidence="1" id="KW-0732">Signal</keyword>
<organism evidence="3 4">
    <name type="scientific">Ramlibacter cellulosilyticus</name>
    <dbReference type="NCBI Taxonomy" id="2764187"/>
    <lineage>
        <taxon>Bacteria</taxon>
        <taxon>Pseudomonadati</taxon>
        <taxon>Pseudomonadota</taxon>
        <taxon>Betaproteobacteria</taxon>
        <taxon>Burkholderiales</taxon>
        <taxon>Comamonadaceae</taxon>
        <taxon>Ramlibacter</taxon>
    </lineage>
</organism>
<sequence length="288" mass="30383">MGDQELPGNAPGEAAVRRAFLKRGVAAALAFALPAVHAGGWQGIRQRGSLQVALYQEMPPFHAQGRGIDVDLARALAAQLGLGFSALPFAAGENMGDDLRNAVWKGHYLGWGPADVLLHVPVDAPLMRATPQVRIVAPYYRERVAVAFDRQRLPALESLAALRGQPIAVAGLSLAGWLMLGAEGGLLREQLQTHLPHGVAAAEALQRGEVAAAAGLASELESVLAGDARFALQPLPAPRAPRDGWAVGCAVRKDADELAAALQQGMQSLQASGELQAIFRAHRVEPRL</sequence>
<gene>
    <name evidence="3" type="ORF">H8N03_03635</name>
</gene>
<dbReference type="PROSITE" id="PS51318">
    <property type="entry name" value="TAT"/>
    <property type="match status" value="1"/>
</dbReference>
<name>A0A923S9T7_9BURK</name>
<dbReference type="PANTHER" id="PTHR35936:SF17">
    <property type="entry name" value="ARGININE-BINDING EXTRACELLULAR PROTEIN ARTP"/>
    <property type="match status" value="1"/>
</dbReference>
<dbReference type="PANTHER" id="PTHR35936">
    <property type="entry name" value="MEMBRANE-BOUND LYTIC MUREIN TRANSGLYCOSYLASE F"/>
    <property type="match status" value="1"/>
</dbReference>
<evidence type="ECO:0000259" key="2">
    <source>
        <dbReference type="SMART" id="SM00062"/>
    </source>
</evidence>